<dbReference type="InterPro" id="IPR006157">
    <property type="entry name" value="FolB_dom"/>
</dbReference>
<dbReference type="STRING" id="546271.Selsp_0229"/>
<reference evidence="9 10" key="1">
    <citation type="submission" date="2009-09" db="EMBL/GenBank/DDBJ databases">
        <authorList>
            <person name="Weinstock G."/>
            <person name="Sodergren E."/>
            <person name="Clifton S."/>
            <person name="Fulton L."/>
            <person name="Fulton B."/>
            <person name="Courtney L."/>
            <person name="Fronick C."/>
            <person name="Harrison M."/>
            <person name="Strong C."/>
            <person name="Farmer C."/>
            <person name="Delahaunty K."/>
            <person name="Markovic C."/>
            <person name="Hall O."/>
            <person name="Minx P."/>
            <person name="Tomlinson C."/>
            <person name="Mitreva M."/>
            <person name="Nelson J."/>
            <person name="Hou S."/>
            <person name="Wollam A."/>
            <person name="Pepin K.H."/>
            <person name="Johnson M."/>
            <person name="Bhonagiri V."/>
            <person name="Nash W.E."/>
            <person name="Warren W."/>
            <person name="Chinwalla A."/>
            <person name="Mardis E.R."/>
            <person name="Wilson R.K."/>
        </authorList>
    </citation>
    <scope>NUCLEOTIDE SEQUENCE [LARGE SCALE GENOMIC DNA]</scope>
    <source>
        <strain evidence="9">ATCC 35185</strain>
        <strain evidence="10">ATCC 35185 / DSM 20758 / VPI D19B-28</strain>
    </source>
</reference>
<comment type="pathway">
    <text evidence="2 6">Cofactor biosynthesis; tetrahydrofolate biosynthesis; 2-amino-4-hydroxy-6-hydroxymethyl-7,8-dihydropteridine diphosphate from 7,8-dihydroneopterin triphosphate: step 3/4.</text>
</comment>
<dbReference type="KEGG" id="ssg:Selsp_0229"/>
<reference evidence="8 11" key="2">
    <citation type="submission" date="2011-04" db="EMBL/GenBank/DDBJ databases">
        <title>The complete genome of Selenomonas sputigena DSM 20758.</title>
        <authorList>
            <consortium name="US DOE Joint Genome Institute (JGI-PGF)"/>
            <person name="Lucas S."/>
            <person name="Copeland A."/>
            <person name="Lapidus A."/>
            <person name="Bruce D."/>
            <person name="Goodwin L."/>
            <person name="Pitluck S."/>
            <person name="Peters L."/>
            <person name="Kyrpides N."/>
            <person name="Mavromatis K."/>
            <person name="Ivanova N."/>
            <person name="Ovchinnikova G."/>
            <person name="Teshima H."/>
            <person name="Detter J.C."/>
            <person name="Tapia R."/>
            <person name="Han C."/>
            <person name="Land M."/>
            <person name="Hauser L."/>
            <person name="Markowitz V."/>
            <person name="Cheng J.-F."/>
            <person name="Hugenholtz P."/>
            <person name="Woyke T."/>
            <person name="Wu D."/>
            <person name="Gronow S."/>
            <person name="Wellnitz S."/>
            <person name="Schneider S."/>
            <person name="Klenk H.-P."/>
            <person name="Eisen J.A."/>
        </authorList>
    </citation>
    <scope>NUCLEOTIDE SEQUENCE [LARGE SCALE GENOMIC DNA]</scope>
    <source>
        <strain evidence="8">ATCC 35185</strain>
        <strain evidence="11">ATCC 35185 / DSM 20758 / VPI D19B-28</strain>
    </source>
</reference>
<dbReference type="UniPathway" id="UPA00077">
    <property type="reaction ID" value="UER00154"/>
</dbReference>
<evidence type="ECO:0000256" key="4">
    <source>
        <dbReference type="ARBA" id="ARBA00022909"/>
    </source>
</evidence>
<dbReference type="Proteomes" id="UP000011124">
    <property type="component" value="Chromosome"/>
</dbReference>
<comment type="similarity">
    <text evidence="3 6">Belongs to the DHNA family.</text>
</comment>
<dbReference type="PANTHER" id="PTHR42844">
    <property type="entry name" value="DIHYDRONEOPTERIN ALDOLASE 1-RELATED"/>
    <property type="match status" value="1"/>
</dbReference>
<evidence type="ECO:0000256" key="6">
    <source>
        <dbReference type="RuleBase" id="RU362079"/>
    </source>
</evidence>
<evidence type="ECO:0000256" key="1">
    <source>
        <dbReference type="ARBA" id="ARBA00001353"/>
    </source>
</evidence>
<name>C9LYD1_SELS3</name>
<dbReference type="NCBIfam" id="TIGR00526">
    <property type="entry name" value="folB_dom"/>
    <property type="match status" value="1"/>
</dbReference>
<dbReference type="NCBIfam" id="TIGR00525">
    <property type="entry name" value="folB"/>
    <property type="match status" value="1"/>
</dbReference>
<dbReference type="FunFam" id="3.30.1130.10:FF:000003">
    <property type="entry name" value="7,8-dihydroneopterin aldolase"/>
    <property type="match status" value="1"/>
</dbReference>
<dbReference type="Proteomes" id="UP000003505">
    <property type="component" value="Unassembled WGS sequence"/>
</dbReference>
<dbReference type="RefSeq" id="WP_006193856.1">
    <property type="nucleotide sequence ID" value="NC_015437.1"/>
</dbReference>
<protein>
    <recommendedName>
        <fullName evidence="6">7,8-dihydroneopterin aldolase</fullName>
        <ecNumber evidence="6">4.1.2.25</ecNumber>
    </recommendedName>
</protein>
<dbReference type="OrthoDB" id="9803748at2"/>
<gene>
    <name evidence="9" type="primary">folB</name>
    <name evidence="8" type="ordered locus">Selsp_0229</name>
    <name evidence="9" type="ORF">SELSPUOL_02490</name>
</gene>
<dbReference type="InterPro" id="IPR043133">
    <property type="entry name" value="GTP-CH-I_C/QueF"/>
</dbReference>
<evidence type="ECO:0000313" key="8">
    <source>
        <dbReference type="EMBL" id="AEB99206.1"/>
    </source>
</evidence>
<evidence type="ECO:0000256" key="5">
    <source>
        <dbReference type="ARBA" id="ARBA00023239"/>
    </source>
</evidence>
<evidence type="ECO:0000313" key="9">
    <source>
        <dbReference type="EMBL" id="EEX76161.1"/>
    </source>
</evidence>
<sequence>MDRIELSGMEFFGYHGCFAEERQTGQNFIVDAVLCLDLAEAGRTDDLCRSVNYAEVFEDVRTIVEGEAKNLIEAVAEEIAAQLLKKYAALTRVEIAVHKPQAPLAGTFRDVCARIERSRA</sequence>
<dbReference type="GO" id="GO:0004150">
    <property type="term" value="F:dihydroneopterin aldolase activity"/>
    <property type="evidence" value="ECO:0007669"/>
    <property type="project" value="UniProtKB-UniRule"/>
</dbReference>
<evidence type="ECO:0000256" key="2">
    <source>
        <dbReference type="ARBA" id="ARBA00005013"/>
    </source>
</evidence>
<keyword evidence="4 6" id="KW-0289">Folate biosynthesis</keyword>
<dbReference type="HOGENOM" id="CLU_112632_1_3_9"/>
<dbReference type="SUPFAM" id="SSF55620">
    <property type="entry name" value="Tetrahydrobiopterin biosynthesis enzymes-like"/>
    <property type="match status" value="1"/>
</dbReference>
<dbReference type="InterPro" id="IPR006156">
    <property type="entry name" value="Dihydroneopterin_aldolase"/>
</dbReference>
<evidence type="ECO:0000313" key="10">
    <source>
        <dbReference type="Proteomes" id="UP000003505"/>
    </source>
</evidence>
<keyword evidence="5 6" id="KW-0456">Lyase</keyword>
<dbReference type="SMART" id="SM00905">
    <property type="entry name" value="FolB"/>
    <property type="match status" value="1"/>
</dbReference>
<dbReference type="GO" id="GO:0005737">
    <property type="term" value="C:cytoplasm"/>
    <property type="evidence" value="ECO:0007669"/>
    <property type="project" value="TreeGrafter"/>
</dbReference>
<comment type="catalytic activity">
    <reaction evidence="1 6">
        <text>7,8-dihydroneopterin = 6-hydroxymethyl-7,8-dihydropterin + glycolaldehyde</text>
        <dbReference type="Rhea" id="RHEA:10540"/>
        <dbReference type="ChEBI" id="CHEBI:17001"/>
        <dbReference type="ChEBI" id="CHEBI:17071"/>
        <dbReference type="ChEBI" id="CHEBI:44841"/>
        <dbReference type="EC" id="4.1.2.25"/>
    </reaction>
</comment>
<dbReference type="Gene3D" id="3.30.1130.10">
    <property type="match status" value="1"/>
</dbReference>
<comment type="function">
    <text evidence="6">Catalyzes the conversion of 7,8-dihydroneopterin to 6-hydroxymethyl-7,8-dihydropterin.</text>
</comment>
<feature type="domain" description="Dihydroneopterin aldolase/epimerase" evidence="7">
    <location>
        <begin position="4"/>
        <end position="117"/>
    </location>
</feature>
<dbReference type="GO" id="GO:0046654">
    <property type="term" value="P:tetrahydrofolate biosynthetic process"/>
    <property type="evidence" value="ECO:0007669"/>
    <property type="project" value="UniProtKB-UniRule"/>
</dbReference>
<organism evidence="9 10">
    <name type="scientific">Selenomonas sputigena (strain ATCC 35185 / DSM 20758 / CCUG 44933 / VPI D19B-28)</name>
    <dbReference type="NCBI Taxonomy" id="546271"/>
    <lineage>
        <taxon>Bacteria</taxon>
        <taxon>Bacillati</taxon>
        <taxon>Bacillota</taxon>
        <taxon>Negativicutes</taxon>
        <taxon>Selenomonadales</taxon>
        <taxon>Selenomonadaceae</taxon>
        <taxon>Selenomonas</taxon>
    </lineage>
</organism>
<accession>C9LYD1</accession>
<dbReference type="GO" id="GO:0046656">
    <property type="term" value="P:folic acid biosynthetic process"/>
    <property type="evidence" value="ECO:0007669"/>
    <property type="project" value="UniProtKB-UniRule"/>
</dbReference>
<keyword evidence="11" id="KW-1185">Reference proteome</keyword>
<evidence type="ECO:0000313" key="11">
    <source>
        <dbReference type="Proteomes" id="UP000011124"/>
    </source>
</evidence>
<dbReference type="eggNOG" id="COG1539">
    <property type="taxonomic scope" value="Bacteria"/>
</dbReference>
<proteinExistence type="inferred from homology"/>
<dbReference type="Pfam" id="PF02152">
    <property type="entry name" value="FolB"/>
    <property type="match status" value="1"/>
</dbReference>
<evidence type="ECO:0000259" key="7">
    <source>
        <dbReference type="SMART" id="SM00905"/>
    </source>
</evidence>
<dbReference type="EMBL" id="ACKP02000051">
    <property type="protein sequence ID" value="EEX76161.1"/>
    <property type="molecule type" value="Genomic_DNA"/>
</dbReference>
<dbReference type="EC" id="4.1.2.25" evidence="6"/>
<dbReference type="AlphaFoldDB" id="C9LYD1"/>
<dbReference type="CDD" id="cd00534">
    <property type="entry name" value="DHNA_DHNTPE"/>
    <property type="match status" value="1"/>
</dbReference>
<evidence type="ECO:0000256" key="3">
    <source>
        <dbReference type="ARBA" id="ARBA00005708"/>
    </source>
</evidence>
<dbReference type="EMBL" id="CP002637">
    <property type="protein sequence ID" value="AEB99206.1"/>
    <property type="molecule type" value="Genomic_DNA"/>
</dbReference>
<dbReference type="PANTHER" id="PTHR42844:SF1">
    <property type="entry name" value="DIHYDRONEOPTERIN ALDOLASE 1-RELATED"/>
    <property type="match status" value="1"/>
</dbReference>